<dbReference type="SUPFAM" id="SSF53187">
    <property type="entry name" value="Zn-dependent exopeptidases"/>
    <property type="match status" value="1"/>
</dbReference>
<feature type="chain" id="PRO_5041224254" evidence="1">
    <location>
        <begin position="21"/>
        <end position="387"/>
    </location>
</feature>
<dbReference type="KEGG" id="pspc:Strain318_002940"/>
<dbReference type="GO" id="GO:0008235">
    <property type="term" value="F:metalloexopeptidase activity"/>
    <property type="evidence" value="ECO:0007669"/>
    <property type="project" value="InterPro"/>
</dbReference>
<dbReference type="GO" id="GO:0006508">
    <property type="term" value="P:proteolysis"/>
    <property type="evidence" value="ECO:0007669"/>
    <property type="project" value="InterPro"/>
</dbReference>
<dbReference type="InterPro" id="IPR018247">
    <property type="entry name" value="EF_Hand_1_Ca_BS"/>
</dbReference>
<dbReference type="Gene3D" id="3.40.630.10">
    <property type="entry name" value="Zn peptidases"/>
    <property type="match status" value="1"/>
</dbReference>
<dbReference type="AlphaFoldDB" id="A0AA49Q642"/>
<evidence type="ECO:0000313" key="3">
    <source>
        <dbReference type="EMBL" id="WKW13617.1"/>
    </source>
</evidence>
<dbReference type="PROSITE" id="PS00018">
    <property type="entry name" value="EF_HAND_1"/>
    <property type="match status" value="1"/>
</dbReference>
<sequence>MFRLLAALWTAALFVPPILAAQSRRAAPMTPAALRTRLEAFAHDSMRGRMTGTADHRRATAYIAAELRRLGLEPAGDSGSFLQRVPLLGTALDTATTFNVVAILPGSDPVLRAEYVALGAHSDHVGVGRPVDRDSLRAFHLGLRRAQLAAGGRVTPEVYASVRVNMDSIRRRHPTPRLDSIYNGADDDGSGAMGLLEVARAMATERTRPRRSILFVWHTGEEGGLFGAEHFTDHPTVPRESIVAQVNLDMIGRGGRGEERGAGPRYLQLIGARRLSSQLGDVIDEVNRRGRYRWAFDYQYDAPGHPEQFYCRSDHYMYARHGIPVVFMTTGSHADYHQVTDEVQYIDFEKLARVTSFTRDLARAIADRPARLVVDRPRPNPRGTCIQ</sequence>
<evidence type="ECO:0000256" key="1">
    <source>
        <dbReference type="SAM" id="SignalP"/>
    </source>
</evidence>
<dbReference type="Proteomes" id="UP001229955">
    <property type="component" value="Chromosome"/>
</dbReference>
<dbReference type="Pfam" id="PF04389">
    <property type="entry name" value="Peptidase_M28"/>
    <property type="match status" value="1"/>
</dbReference>
<feature type="signal peptide" evidence="1">
    <location>
        <begin position="1"/>
        <end position="20"/>
    </location>
</feature>
<accession>A0AA49K355</accession>
<keyword evidence="1" id="KW-0732">Signal</keyword>
<dbReference type="InterPro" id="IPR045175">
    <property type="entry name" value="M28_fam"/>
</dbReference>
<reference evidence="3" key="1">
    <citation type="submission" date="2023-07" db="EMBL/GenBank/DDBJ databases">
        <authorList>
            <person name="Haufschild T."/>
            <person name="Kallscheuer N."/>
            <person name="Hammer J."/>
            <person name="Kohn T."/>
            <person name="Kabuu M."/>
            <person name="Jogler M."/>
            <person name="Wohfarth N."/>
            <person name="Heuer A."/>
            <person name="Rohde M."/>
            <person name="van Teeseling M.C.F."/>
            <person name="Jogler C."/>
        </authorList>
    </citation>
    <scope>NUCLEOTIDE SEQUENCE</scope>
    <source>
        <strain evidence="3">Strain 138</strain>
        <strain evidence="4">Strain 318</strain>
    </source>
</reference>
<feature type="domain" description="Peptidase M28" evidence="2">
    <location>
        <begin position="99"/>
        <end position="358"/>
    </location>
</feature>
<accession>A0AA49Q642</accession>
<keyword evidence="5" id="KW-1185">Reference proteome</keyword>
<name>A0AA49Q642_9BACT</name>
<dbReference type="InterPro" id="IPR007484">
    <property type="entry name" value="Peptidase_M28"/>
</dbReference>
<evidence type="ECO:0000313" key="4">
    <source>
        <dbReference type="EMBL" id="WKW16523.1"/>
    </source>
</evidence>
<dbReference type="PANTHER" id="PTHR12147">
    <property type="entry name" value="METALLOPEPTIDASE M28 FAMILY MEMBER"/>
    <property type="match status" value="1"/>
</dbReference>
<dbReference type="EMBL" id="CP130612">
    <property type="protein sequence ID" value="WKW13617.1"/>
    <property type="molecule type" value="Genomic_DNA"/>
</dbReference>
<evidence type="ECO:0000313" key="5">
    <source>
        <dbReference type="Proteomes" id="UP001229955"/>
    </source>
</evidence>
<proteinExistence type="predicted"/>
<organism evidence="3">
    <name type="scientific">Pseudogemmatithrix spongiicola</name>
    <dbReference type="NCBI Taxonomy" id="3062599"/>
    <lineage>
        <taxon>Bacteria</taxon>
        <taxon>Pseudomonadati</taxon>
        <taxon>Gemmatimonadota</taxon>
        <taxon>Gemmatimonadia</taxon>
        <taxon>Gemmatimonadales</taxon>
        <taxon>Gemmatimonadaceae</taxon>
        <taxon>Pseudogemmatithrix</taxon>
    </lineage>
</organism>
<dbReference type="PANTHER" id="PTHR12147:SF26">
    <property type="entry name" value="PEPTIDASE M28 DOMAIN-CONTAINING PROTEIN"/>
    <property type="match status" value="1"/>
</dbReference>
<dbReference type="RefSeq" id="WP_367886455.1">
    <property type="nucleotide sequence ID" value="NZ_CP130612.1"/>
</dbReference>
<protein>
    <submittedName>
        <fullName evidence="3">M20/M25/M40 family metallo-hydrolase</fullName>
    </submittedName>
</protein>
<evidence type="ECO:0000259" key="2">
    <source>
        <dbReference type="Pfam" id="PF04389"/>
    </source>
</evidence>
<gene>
    <name evidence="3" type="ORF">Strain138_002942</name>
    <name evidence="4" type="ORF">Strain318_002940</name>
</gene>
<dbReference type="EMBL" id="CP130613">
    <property type="protein sequence ID" value="WKW16523.1"/>
    <property type="molecule type" value="Genomic_DNA"/>
</dbReference>